<dbReference type="InterPro" id="IPR008271">
    <property type="entry name" value="Ser/Thr_kinase_AS"/>
</dbReference>
<evidence type="ECO:0000256" key="15">
    <source>
        <dbReference type="ARBA" id="ARBA00023180"/>
    </source>
</evidence>
<dbReference type="PANTHER" id="PTHR45974">
    <property type="entry name" value="RECEPTOR-LIKE PROTEIN 55"/>
    <property type="match status" value="1"/>
</dbReference>
<dbReference type="InterPro" id="IPR000719">
    <property type="entry name" value="Prot_kinase_dom"/>
</dbReference>
<evidence type="ECO:0000256" key="17">
    <source>
        <dbReference type="SAM" id="Phobius"/>
    </source>
</evidence>
<dbReference type="SUPFAM" id="SSF52058">
    <property type="entry name" value="L domain-like"/>
    <property type="match status" value="1"/>
</dbReference>
<evidence type="ECO:0000256" key="8">
    <source>
        <dbReference type="ARBA" id="ARBA00022729"/>
    </source>
</evidence>
<name>A0ABM4WHT9_COFAR</name>
<reference evidence="21" key="1">
    <citation type="submission" date="2025-08" db="UniProtKB">
        <authorList>
            <consortium name="RefSeq"/>
        </authorList>
    </citation>
    <scope>IDENTIFICATION</scope>
    <source>
        <tissue evidence="21">Leaves</tissue>
    </source>
</reference>
<dbReference type="InterPro" id="IPR032675">
    <property type="entry name" value="LRR_dom_sf"/>
</dbReference>
<evidence type="ECO:0000256" key="9">
    <source>
        <dbReference type="ARBA" id="ARBA00022737"/>
    </source>
</evidence>
<dbReference type="InterPro" id="IPR011009">
    <property type="entry name" value="Kinase-like_dom_sf"/>
</dbReference>
<dbReference type="GO" id="GO:0016301">
    <property type="term" value="F:kinase activity"/>
    <property type="evidence" value="ECO:0007669"/>
    <property type="project" value="UniProtKB-KW"/>
</dbReference>
<keyword evidence="11 21" id="KW-0418">Kinase</keyword>
<evidence type="ECO:0000256" key="12">
    <source>
        <dbReference type="ARBA" id="ARBA00022840"/>
    </source>
</evidence>
<keyword evidence="20" id="KW-1185">Reference proteome</keyword>
<keyword evidence="10 16" id="KW-0547">Nucleotide-binding</keyword>
<evidence type="ECO:0000256" key="2">
    <source>
        <dbReference type="ARBA" id="ARBA00008684"/>
    </source>
</evidence>
<evidence type="ECO:0000256" key="14">
    <source>
        <dbReference type="ARBA" id="ARBA00023136"/>
    </source>
</evidence>
<keyword evidence="9" id="KW-0677">Repeat</keyword>
<evidence type="ECO:0000256" key="4">
    <source>
        <dbReference type="ARBA" id="ARBA00022527"/>
    </source>
</evidence>
<evidence type="ECO:0000256" key="13">
    <source>
        <dbReference type="ARBA" id="ARBA00022989"/>
    </source>
</evidence>
<feature type="transmembrane region" description="Helical" evidence="17">
    <location>
        <begin position="496"/>
        <end position="520"/>
    </location>
</feature>
<evidence type="ECO:0000256" key="6">
    <source>
        <dbReference type="ARBA" id="ARBA00022679"/>
    </source>
</evidence>
<dbReference type="Pfam" id="PF00560">
    <property type="entry name" value="LRR_1"/>
    <property type="match status" value="6"/>
</dbReference>
<keyword evidence="6" id="KW-0808">Transferase</keyword>
<keyword evidence="4" id="KW-0723">Serine/threonine-protein kinase</keyword>
<evidence type="ECO:0000256" key="7">
    <source>
        <dbReference type="ARBA" id="ARBA00022692"/>
    </source>
</evidence>
<feature type="signal peptide" evidence="18">
    <location>
        <begin position="1"/>
        <end position="21"/>
    </location>
</feature>
<evidence type="ECO:0000313" key="21">
    <source>
        <dbReference type="RefSeq" id="XP_071931364.1"/>
    </source>
</evidence>
<evidence type="ECO:0000259" key="19">
    <source>
        <dbReference type="PROSITE" id="PS50011"/>
    </source>
</evidence>
<keyword evidence="5" id="KW-0433">Leucine-rich repeat</keyword>
<sequence>MFARIQPYLLVIFVQVLVVAAITNPQDFAALQSLKSGWENAPPNWAGTDPCGSGWIGIGCSNSRVVSITLASVGLSGQVPGDIADLSELLTLDLSYNEGLTGSLPRTIGNLAKLTSLILVGCGFSGQIPDTIGSMKQLYTLSLNSNKFIGQIPPSIGALPKLHWLDLADNKLSGSIPVSNGTAPGLDMLVQTQHFHFGKNQLSGEIPSQLFSGNMSLIHLLLENNQLTGKIPSTVGLIQTLEVLRLDRNSLSGPVPQNLSKLTSVQELFLSNNNLNGPLPDLTGMTSLNYLDMSNNTFDASDFPPWISTLPSLTTLVMENTNLRGAVPEKLFSLAQLQSVILKNNRLNGTLSLGSSYSNELQLVDLQNNTVKSYTEQAGGYGSIQIILVDNPICQETPPSYCIPPRQANSSYTTPSNCSRPQCRSDQVSSPSCQCAYPYTGTLFFRAPSFSNLGNLSTFLALQERLMFTFQSHQLPVDSVSLSALSSSNKSSSSTAIIIGAAVGGSVLLLLLLVAGGYAFRQKRRAEIAAKHIDPFASWDRSKNSGGVPQLKGARNFSFEEVKKYTKNFSEANDIGSGGYGKVYRGTLPTGQLVAVKRAQQGSMQGALEFKTEIELLSRVHHRNVVGLVGFCFDQSEEMLVYEFIPNGTLKDSLSGKSGIRLDWMRRLRIALGAARGIQYLHVLANPPIIHRDIKSNNVLLDERLNAKVADFGLSKPMGSPDRTHVTTQVKGTMGYMDPEYYMTQQLTEKSDVYSFGVLLLELVTARAPIDKGKYIVREVKLAMDKTKDLYNLQELIDPVIVSSVAPGSLEKFVDLALDCVAEEGVNRPTMSEVVKEIESIMELAGLNPHTESASTSDNYDGARKGYEHPYSDDSLFVYSGAYPHSKLEPK</sequence>
<keyword evidence="13 17" id="KW-1133">Transmembrane helix</keyword>
<evidence type="ECO:0000256" key="16">
    <source>
        <dbReference type="PROSITE-ProRule" id="PRU10141"/>
    </source>
</evidence>
<dbReference type="Gene3D" id="1.10.510.10">
    <property type="entry name" value="Transferase(Phosphotransferase) domain 1"/>
    <property type="match status" value="1"/>
</dbReference>
<keyword evidence="12 16" id="KW-0067">ATP-binding</keyword>
<keyword evidence="7 17" id="KW-0812">Transmembrane</keyword>
<proteinExistence type="inferred from homology"/>
<keyword evidence="21" id="KW-0675">Receptor</keyword>
<gene>
    <name evidence="21" type="primary">LOC113726757</name>
</gene>
<dbReference type="SUPFAM" id="SSF56112">
    <property type="entry name" value="Protein kinase-like (PK-like)"/>
    <property type="match status" value="1"/>
</dbReference>
<dbReference type="InterPro" id="IPR001611">
    <property type="entry name" value="Leu-rich_rpt"/>
</dbReference>
<evidence type="ECO:0000256" key="1">
    <source>
        <dbReference type="ARBA" id="ARBA00004370"/>
    </source>
</evidence>
<dbReference type="PANTHER" id="PTHR45974:SF266">
    <property type="entry name" value="LEUCINE-RICH REPEAT RECEPTOR PROTEIN KINASE HPCA1"/>
    <property type="match status" value="1"/>
</dbReference>
<keyword evidence="15" id="KW-0325">Glycoprotein</keyword>
<organism evidence="20 21">
    <name type="scientific">Coffea arabica</name>
    <name type="common">Arabian coffee</name>
    <dbReference type="NCBI Taxonomy" id="13443"/>
    <lineage>
        <taxon>Eukaryota</taxon>
        <taxon>Viridiplantae</taxon>
        <taxon>Streptophyta</taxon>
        <taxon>Embryophyta</taxon>
        <taxon>Tracheophyta</taxon>
        <taxon>Spermatophyta</taxon>
        <taxon>Magnoliopsida</taxon>
        <taxon>eudicotyledons</taxon>
        <taxon>Gunneridae</taxon>
        <taxon>Pentapetalae</taxon>
        <taxon>asterids</taxon>
        <taxon>lamiids</taxon>
        <taxon>Gentianales</taxon>
        <taxon>Rubiaceae</taxon>
        <taxon>Ixoroideae</taxon>
        <taxon>Gardenieae complex</taxon>
        <taxon>Bertiereae - Coffeeae clade</taxon>
        <taxon>Coffeeae</taxon>
        <taxon>Coffea</taxon>
    </lineage>
</organism>
<protein>
    <recommendedName>
        <fullName evidence="3">non-specific serine/threonine protein kinase</fullName>
        <ecNumber evidence="3">2.7.11.1</ecNumber>
    </recommendedName>
</protein>
<feature type="domain" description="Protein kinase" evidence="19">
    <location>
        <begin position="569"/>
        <end position="842"/>
    </location>
</feature>
<dbReference type="Pfam" id="PF08263">
    <property type="entry name" value="LRRNT_2"/>
    <property type="match status" value="1"/>
</dbReference>
<dbReference type="Pfam" id="PF07714">
    <property type="entry name" value="PK_Tyr_Ser-Thr"/>
    <property type="match status" value="1"/>
</dbReference>
<evidence type="ECO:0000256" key="3">
    <source>
        <dbReference type="ARBA" id="ARBA00012513"/>
    </source>
</evidence>
<keyword evidence="8 18" id="KW-0732">Signal</keyword>
<evidence type="ECO:0000256" key="11">
    <source>
        <dbReference type="ARBA" id="ARBA00022777"/>
    </source>
</evidence>
<dbReference type="InterPro" id="IPR001245">
    <property type="entry name" value="Ser-Thr/Tyr_kinase_cat_dom"/>
</dbReference>
<dbReference type="EC" id="2.7.11.1" evidence="3"/>
<evidence type="ECO:0000256" key="10">
    <source>
        <dbReference type="ARBA" id="ARBA00022741"/>
    </source>
</evidence>
<dbReference type="InterPro" id="IPR017441">
    <property type="entry name" value="Protein_kinase_ATP_BS"/>
</dbReference>
<dbReference type="RefSeq" id="XP_071931364.1">
    <property type="nucleotide sequence ID" value="XM_072075263.1"/>
</dbReference>
<accession>A0ABM4WHT9</accession>
<dbReference type="PROSITE" id="PS50011">
    <property type="entry name" value="PROTEIN_KINASE_DOM"/>
    <property type="match status" value="1"/>
</dbReference>
<evidence type="ECO:0000313" key="20">
    <source>
        <dbReference type="Proteomes" id="UP001652660"/>
    </source>
</evidence>
<dbReference type="GeneID" id="113726757"/>
<comment type="similarity">
    <text evidence="2">Belongs to the protein kinase superfamily. Ser/Thr protein kinase family.</text>
</comment>
<evidence type="ECO:0000256" key="18">
    <source>
        <dbReference type="SAM" id="SignalP"/>
    </source>
</evidence>
<dbReference type="PROSITE" id="PS00107">
    <property type="entry name" value="PROTEIN_KINASE_ATP"/>
    <property type="match status" value="1"/>
</dbReference>
<dbReference type="PROSITE" id="PS00108">
    <property type="entry name" value="PROTEIN_KINASE_ST"/>
    <property type="match status" value="1"/>
</dbReference>
<dbReference type="SMART" id="SM00220">
    <property type="entry name" value="S_TKc"/>
    <property type="match status" value="1"/>
</dbReference>
<dbReference type="Gene3D" id="3.30.200.20">
    <property type="entry name" value="Phosphorylase Kinase, domain 1"/>
    <property type="match status" value="1"/>
</dbReference>
<comment type="subcellular location">
    <subcellularLocation>
        <location evidence="1">Membrane</location>
    </subcellularLocation>
</comment>
<feature type="binding site" evidence="16">
    <location>
        <position position="597"/>
    </location>
    <ligand>
        <name>ATP</name>
        <dbReference type="ChEBI" id="CHEBI:30616"/>
    </ligand>
</feature>
<dbReference type="Proteomes" id="UP001652660">
    <property type="component" value="Chromosome 2c"/>
</dbReference>
<feature type="chain" id="PRO_5047512459" description="non-specific serine/threonine protein kinase" evidence="18">
    <location>
        <begin position="22"/>
        <end position="891"/>
    </location>
</feature>
<dbReference type="Gene3D" id="3.80.10.10">
    <property type="entry name" value="Ribonuclease Inhibitor"/>
    <property type="match status" value="3"/>
</dbReference>
<dbReference type="InterPro" id="IPR013210">
    <property type="entry name" value="LRR_N_plant-typ"/>
</dbReference>
<evidence type="ECO:0000256" key="5">
    <source>
        <dbReference type="ARBA" id="ARBA00022614"/>
    </source>
</evidence>
<dbReference type="CDD" id="cd14066">
    <property type="entry name" value="STKc_IRAK"/>
    <property type="match status" value="1"/>
</dbReference>
<keyword evidence="14 17" id="KW-0472">Membrane</keyword>